<organism evidence="1 2">
    <name type="scientific">Primorskyibacter sedentarius</name>
    <dbReference type="NCBI Taxonomy" id="745311"/>
    <lineage>
        <taxon>Bacteria</taxon>
        <taxon>Pseudomonadati</taxon>
        <taxon>Pseudomonadota</taxon>
        <taxon>Alphaproteobacteria</taxon>
        <taxon>Rhodobacterales</taxon>
        <taxon>Roseobacteraceae</taxon>
        <taxon>Primorskyibacter</taxon>
    </lineage>
</organism>
<sequence length="63" mass="6914">MEACATAHGWGRECEGLGHDVRLMPPVYVKPFVKRQKNDVADAEAIVGHRQVAGHLKSRYVGA</sequence>
<keyword evidence="2" id="KW-1185">Reference proteome</keyword>
<name>A0A4R3J351_9RHOB</name>
<evidence type="ECO:0008006" key="3">
    <source>
        <dbReference type="Google" id="ProtNLM"/>
    </source>
</evidence>
<dbReference type="Proteomes" id="UP000295696">
    <property type="component" value="Unassembled WGS sequence"/>
</dbReference>
<dbReference type="AlphaFoldDB" id="A0A4R3J351"/>
<reference evidence="1 2" key="1">
    <citation type="submission" date="2019-03" db="EMBL/GenBank/DDBJ databases">
        <title>Genomic Encyclopedia of Type Strains, Phase IV (KMG-IV): sequencing the most valuable type-strain genomes for metagenomic binning, comparative biology and taxonomic classification.</title>
        <authorList>
            <person name="Goeker M."/>
        </authorList>
    </citation>
    <scope>NUCLEOTIDE SEQUENCE [LARGE SCALE GENOMIC DNA]</scope>
    <source>
        <strain evidence="1 2">DSM 104836</strain>
    </source>
</reference>
<protein>
    <recommendedName>
        <fullName evidence="3">Transposase</fullName>
    </recommendedName>
</protein>
<evidence type="ECO:0000313" key="1">
    <source>
        <dbReference type="EMBL" id="TCS59717.1"/>
    </source>
</evidence>
<gene>
    <name evidence="1" type="ORF">EDD52_11920</name>
</gene>
<proteinExistence type="predicted"/>
<accession>A0A4R3J351</accession>
<comment type="caution">
    <text evidence="1">The sequence shown here is derived from an EMBL/GenBank/DDBJ whole genome shotgun (WGS) entry which is preliminary data.</text>
</comment>
<dbReference type="EMBL" id="SLZU01000019">
    <property type="protein sequence ID" value="TCS59717.1"/>
    <property type="molecule type" value="Genomic_DNA"/>
</dbReference>
<evidence type="ECO:0000313" key="2">
    <source>
        <dbReference type="Proteomes" id="UP000295696"/>
    </source>
</evidence>